<name>A0ABT1C866_9HYPH</name>
<dbReference type="Pfam" id="PF03748">
    <property type="entry name" value="FliL"/>
    <property type="match status" value="1"/>
</dbReference>
<keyword evidence="5 10" id="KW-0145">Chemotaxis</keyword>
<sequence length="189" mass="19391">MATPVFPELPIEGLTPPKKGPSLIVQGGILLALTLVAAGMGWATGGQLTPTGGATPQAEAPADAHGASGGHGEAKSGGHGGGGEHGEAAAPLLPGHPMVVPLAPINVNLAAPSDVWLRLELALEFPNTPEPGVADSVHQDLLAFTRTLKLYQIEGPRGIVHLKADLDERAKLRSAGKVARVLIRTMLFE</sequence>
<feature type="region of interest" description="Disordered" evidence="11">
    <location>
        <begin position="48"/>
        <end position="90"/>
    </location>
</feature>
<comment type="subcellular location">
    <subcellularLocation>
        <location evidence="10">Cell inner membrane</location>
    </subcellularLocation>
    <subcellularLocation>
        <location evidence="2">Cell membrane</location>
        <topology evidence="2">Single-pass membrane protein</topology>
    </subcellularLocation>
</comment>
<evidence type="ECO:0000256" key="1">
    <source>
        <dbReference type="ARBA" id="ARBA00002254"/>
    </source>
</evidence>
<keyword evidence="12" id="KW-0969">Cilium</keyword>
<keyword evidence="13" id="KW-1185">Reference proteome</keyword>
<reference evidence="12 13" key="1">
    <citation type="submission" date="2022-06" db="EMBL/GenBank/DDBJ databases">
        <title>Mesorhizobium sp. strain RP14 Genome sequencing and assembly.</title>
        <authorList>
            <person name="Kim I."/>
        </authorList>
    </citation>
    <scope>NUCLEOTIDE SEQUENCE [LARGE SCALE GENOMIC DNA]</scope>
    <source>
        <strain evidence="13">RP14(2022)</strain>
    </source>
</reference>
<feature type="compositionally biased region" description="Basic and acidic residues" evidence="11">
    <location>
        <begin position="72"/>
        <end position="87"/>
    </location>
</feature>
<evidence type="ECO:0000256" key="4">
    <source>
        <dbReference type="ARBA" id="ARBA00022475"/>
    </source>
</evidence>
<comment type="function">
    <text evidence="1 10">Controls the rotational direction of flagella during chemotaxis.</text>
</comment>
<keyword evidence="10" id="KW-0997">Cell inner membrane</keyword>
<evidence type="ECO:0000256" key="3">
    <source>
        <dbReference type="ARBA" id="ARBA00008281"/>
    </source>
</evidence>
<evidence type="ECO:0000256" key="10">
    <source>
        <dbReference type="RuleBase" id="RU364125"/>
    </source>
</evidence>
<evidence type="ECO:0000256" key="2">
    <source>
        <dbReference type="ARBA" id="ARBA00004162"/>
    </source>
</evidence>
<gene>
    <name evidence="12" type="ORF">NGM99_14685</name>
</gene>
<keyword evidence="12" id="KW-0282">Flagellum</keyword>
<keyword evidence="7 10" id="KW-0283">Flagellar rotation</keyword>
<keyword evidence="8 10" id="KW-1133">Transmembrane helix</keyword>
<evidence type="ECO:0000256" key="9">
    <source>
        <dbReference type="ARBA" id="ARBA00023136"/>
    </source>
</evidence>
<keyword evidence="9 10" id="KW-0472">Membrane</keyword>
<evidence type="ECO:0000313" key="12">
    <source>
        <dbReference type="EMBL" id="MCO6051027.1"/>
    </source>
</evidence>
<organism evidence="12 13">
    <name type="scientific">Mesorhizobium liriopis</name>
    <dbReference type="NCBI Taxonomy" id="2953882"/>
    <lineage>
        <taxon>Bacteria</taxon>
        <taxon>Pseudomonadati</taxon>
        <taxon>Pseudomonadota</taxon>
        <taxon>Alphaproteobacteria</taxon>
        <taxon>Hyphomicrobiales</taxon>
        <taxon>Phyllobacteriaceae</taxon>
        <taxon>Mesorhizobium</taxon>
    </lineage>
</organism>
<accession>A0ABT1C866</accession>
<dbReference type="RefSeq" id="WP_252820204.1">
    <property type="nucleotide sequence ID" value="NZ_JAMXQS010000007.1"/>
</dbReference>
<dbReference type="InterPro" id="IPR005503">
    <property type="entry name" value="FliL"/>
</dbReference>
<protein>
    <recommendedName>
        <fullName evidence="10">Flagellar protein FliL</fullName>
    </recommendedName>
</protein>
<comment type="caution">
    <text evidence="12">The sequence shown here is derived from an EMBL/GenBank/DDBJ whole genome shotgun (WGS) entry which is preliminary data.</text>
</comment>
<evidence type="ECO:0000256" key="7">
    <source>
        <dbReference type="ARBA" id="ARBA00022779"/>
    </source>
</evidence>
<evidence type="ECO:0000256" key="6">
    <source>
        <dbReference type="ARBA" id="ARBA00022692"/>
    </source>
</evidence>
<keyword evidence="12" id="KW-0966">Cell projection</keyword>
<evidence type="ECO:0000256" key="5">
    <source>
        <dbReference type="ARBA" id="ARBA00022500"/>
    </source>
</evidence>
<proteinExistence type="inferred from homology"/>
<evidence type="ECO:0000256" key="11">
    <source>
        <dbReference type="SAM" id="MobiDB-lite"/>
    </source>
</evidence>
<feature type="transmembrane region" description="Helical" evidence="10">
    <location>
        <begin position="23"/>
        <end position="43"/>
    </location>
</feature>
<dbReference type="EMBL" id="JAMXQS010000007">
    <property type="protein sequence ID" value="MCO6051027.1"/>
    <property type="molecule type" value="Genomic_DNA"/>
</dbReference>
<keyword evidence="6 10" id="KW-0812">Transmembrane</keyword>
<evidence type="ECO:0000313" key="13">
    <source>
        <dbReference type="Proteomes" id="UP001205906"/>
    </source>
</evidence>
<keyword evidence="4" id="KW-1003">Cell membrane</keyword>
<comment type="similarity">
    <text evidence="3 10">Belongs to the FliL family.</text>
</comment>
<evidence type="ECO:0000256" key="8">
    <source>
        <dbReference type="ARBA" id="ARBA00022989"/>
    </source>
</evidence>
<dbReference type="Proteomes" id="UP001205906">
    <property type="component" value="Unassembled WGS sequence"/>
</dbReference>